<dbReference type="EMBL" id="JASCZI010211467">
    <property type="protein sequence ID" value="MED6192248.1"/>
    <property type="molecule type" value="Genomic_DNA"/>
</dbReference>
<evidence type="ECO:0000313" key="5">
    <source>
        <dbReference type="Proteomes" id="UP001341840"/>
    </source>
</evidence>
<dbReference type="PROSITE" id="PS50211">
    <property type="entry name" value="DENN"/>
    <property type="match status" value="1"/>
</dbReference>
<comment type="similarity">
    <text evidence="1">Belongs to the DENND6 family.</text>
</comment>
<comment type="caution">
    <text evidence="4">The sequence shown here is derived from an EMBL/GenBank/DDBJ whole genome shotgun (WGS) entry which is preliminary data.</text>
</comment>
<feature type="region of interest" description="Disordered" evidence="2">
    <location>
        <begin position="94"/>
        <end position="121"/>
    </location>
</feature>
<evidence type="ECO:0000256" key="1">
    <source>
        <dbReference type="ARBA" id="ARBA00007159"/>
    </source>
</evidence>
<sequence length="288" mass="32169">MSRSPSFKVKTEQSPNLDPESLQRWIVAFCAIRFDLEQGQLVEVCYPPGCLSQEEELEVAYNSFPDSVSQQHNRSSVHDCIFFFRFPRNLKSQASNATHSETTEAGKEFPSNSIEKKNVSRRLSSASSDNVSKYMYGFVFNRQRHDERLKRGGEQKSVVILSHSPYSSVFRPLLQIIGPLYFDMGKKALEHIAAYVSTWPAPVPGKLMDLPIGNATLKVNLPPAHSLPVESGASVDDSASSMAPLLPNNQSIPQGLFHDSDLFALDIMGIVAHWRTHPHHCTNTFPVL</sequence>
<dbReference type="Proteomes" id="UP001341840">
    <property type="component" value="Unassembled WGS sequence"/>
</dbReference>
<name>A0ABU6X6S0_9FABA</name>
<evidence type="ECO:0000256" key="2">
    <source>
        <dbReference type="SAM" id="MobiDB-lite"/>
    </source>
</evidence>
<dbReference type="PANTHER" id="PTHR13677:SF0">
    <property type="entry name" value="LD41638P"/>
    <property type="match status" value="1"/>
</dbReference>
<dbReference type="InterPro" id="IPR024224">
    <property type="entry name" value="DENND6"/>
</dbReference>
<evidence type="ECO:0000313" key="4">
    <source>
        <dbReference type="EMBL" id="MED6192248.1"/>
    </source>
</evidence>
<protein>
    <recommendedName>
        <fullName evidence="3">UDENN domain-containing protein</fullName>
    </recommendedName>
</protein>
<organism evidence="4 5">
    <name type="scientific">Stylosanthes scabra</name>
    <dbReference type="NCBI Taxonomy" id="79078"/>
    <lineage>
        <taxon>Eukaryota</taxon>
        <taxon>Viridiplantae</taxon>
        <taxon>Streptophyta</taxon>
        <taxon>Embryophyta</taxon>
        <taxon>Tracheophyta</taxon>
        <taxon>Spermatophyta</taxon>
        <taxon>Magnoliopsida</taxon>
        <taxon>eudicotyledons</taxon>
        <taxon>Gunneridae</taxon>
        <taxon>Pentapetalae</taxon>
        <taxon>rosids</taxon>
        <taxon>fabids</taxon>
        <taxon>Fabales</taxon>
        <taxon>Fabaceae</taxon>
        <taxon>Papilionoideae</taxon>
        <taxon>50 kb inversion clade</taxon>
        <taxon>dalbergioids sensu lato</taxon>
        <taxon>Dalbergieae</taxon>
        <taxon>Pterocarpus clade</taxon>
        <taxon>Stylosanthes</taxon>
    </lineage>
</organism>
<accession>A0ABU6X6S0</accession>
<proteinExistence type="inferred from homology"/>
<keyword evidence="5" id="KW-1185">Reference proteome</keyword>
<dbReference type="Gene3D" id="3.30.450.200">
    <property type="match status" value="1"/>
</dbReference>
<reference evidence="4 5" key="1">
    <citation type="journal article" date="2023" name="Plants (Basel)">
        <title>Bridging the Gap: Combining Genomics and Transcriptomics Approaches to Understand Stylosanthes scabra, an Orphan Legume from the Brazilian Caatinga.</title>
        <authorList>
            <person name="Ferreira-Neto J.R.C."/>
            <person name="da Silva M.D."/>
            <person name="Binneck E."/>
            <person name="de Melo N.F."/>
            <person name="da Silva R.H."/>
            <person name="de Melo A.L.T.M."/>
            <person name="Pandolfi V."/>
            <person name="Bustamante F.O."/>
            <person name="Brasileiro-Vidal A.C."/>
            <person name="Benko-Iseppon A.M."/>
        </authorList>
    </citation>
    <scope>NUCLEOTIDE SEQUENCE [LARGE SCALE GENOMIC DNA]</scope>
    <source>
        <tissue evidence="4">Leaves</tissue>
    </source>
</reference>
<evidence type="ECO:0000259" key="3">
    <source>
        <dbReference type="PROSITE" id="PS50211"/>
    </source>
</evidence>
<gene>
    <name evidence="4" type="ORF">PIB30_008452</name>
</gene>
<dbReference type="InterPro" id="IPR037516">
    <property type="entry name" value="Tripartite_DENN"/>
</dbReference>
<feature type="domain" description="UDENN" evidence="3">
    <location>
        <begin position="27"/>
        <end position="288"/>
    </location>
</feature>
<dbReference type="PANTHER" id="PTHR13677">
    <property type="entry name" value="LD41638P"/>
    <property type="match status" value="1"/>
</dbReference>